<dbReference type="AlphaFoldDB" id="A0A4R1CEF1"/>
<comment type="caution">
    <text evidence="1">The sequence shown here is derived from an EMBL/GenBank/DDBJ whole genome shotgun (WGS) entry which is preliminary data.</text>
</comment>
<accession>A0A4R1CEF1</accession>
<dbReference type="Gene3D" id="3.30.530.20">
    <property type="match status" value="1"/>
</dbReference>
<dbReference type="InterPro" id="IPR019587">
    <property type="entry name" value="Polyketide_cyclase/dehydratase"/>
</dbReference>
<gene>
    <name evidence="1" type="ORF">EPD65_07385</name>
</gene>
<dbReference type="InterPro" id="IPR023393">
    <property type="entry name" value="START-like_dom_sf"/>
</dbReference>
<reference evidence="1 2" key="1">
    <citation type="submission" date="2019-03" db="EMBL/GenBank/DDBJ databases">
        <authorList>
            <person name="Kim M.K.M."/>
        </authorList>
    </citation>
    <scope>NUCLEOTIDE SEQUENCE [LARGE SCALE GENOMIC DNA]</scope>
    <source>
        <strain evidence="1 2">18JY15-6</strain>
    </source>
</reference>
<dbReference type="EMBL" id="SJZJ01000009">
    <property type="protein sequence ID" value="TCJ28977.1"/>
    <property type="molecule type" value="Genomic_DNA"/>
</dbReference>
<dbReference type="Proteomes" id="UP000295453">
    <property type="component" value="Unassembled WGS sequence"/>
</dbReference>
<evidence type="ECO:0000313" key="1">
    <source>
        <dbReference type="EMBL" id="TCJ28977.1"/>
    </source>
</evidence>
<sequence>MEGRTRSQEDTVPQAANTVVIARPVADVFAFFTTPANDPTWRSGVKEISGGTPAVGAVVKQTIAGPMGKGIPADIEITALEQDAAYGFRGITGPVRPVGRYTFTVVEDGTHVHFSLSAEITGLKKLMMGAAVQKSMDAEVAGLAKAKALLEG</sequence>
<evidence type="ECO:0008006" key="3">
    <source>
        <dbReference type="Google" id="ProtNLM"/>
    </source>
</evidence>
<dbReference type="Pfam" id="PF10604">
    <property type="entry name" value="Polyketide_cyc2"/>
    <property type="match status" value="1"/>
</dbReference>
<dbReference type="RefSeq" id="WP_131582704.1">
    <property type="nucleotide sequence ID" value="NZ_SJZJ01000009.1"/>
</dbReference>
<keyword evidence="2" id="KW-1185">Reference proteome</keyword>
<organism evidence="1 2">
    <name type="scientific">Nocardioides jejuensis</name>
    <dbReference type="NCBI Taxonomy" id="2502782"/>
    <lineage>
        <taxon>Bacteria</taxon>
        <taxon>Bacillati</taxon>
        <taxon>Actinomycetota</taxon>
        <taxon>Actinomycetes</taxon>
        <taxon>Propionibacteriales</taxon>
        <taxon>Nocardioidaceae</taxon>
        <taxon>Nocardioides</taxon>
    </lineage>
</organism>
<proteinExistence type="predicted"/>
<protein>
    <recommendedName>
        <fullName evidence="3">Polyketide cyclase</fullName>
    </recommendedName>
</protein>
<name>A0A4R1CEF1_9ACTN</name>
<dbReference type="SUPFAM" id="SSF55961">
    <property type="entry name" value="Bet v1-like"/>
    <property type="match status" value="1"/>
</dbReference>
<evidence type="ECO:0000313" key="2">
    <source>
        <dbReference type="Proteomes" id="UP000295453"/>
    </source>
</evidence>
<dbReference type="OrthoDB" id="3786259at2"/>